<dbReference type="WBParaSite" id="nRc.2.0.1.t43202-RA">
    <property type="protein sequence ID" value="nRc.2.0.1.t43202-RA"/>
    <property type="gene ID" value="nRc.2.0.1.g43202"/>
</dbReference>
<dbReference type="AlphaFoldDB" id="A0A915KW88"/>
<evidence type="ECO:0000313" key="2">
    <source>
        <dbReference type="WBParaSite" id="nRc.2.0.1.t43202-RA"/>
    </source>
</evidence>
<keyword evidence="1" id="KW-1185">Reference proteome</keyword>
<protein>
    <submittedName>
        <fullName evidence="2">Uncharacterized protein</fullName>
    </submittedName>
</protein>
<proteinExistence type="predicted"/>
<sequence>MTVAVCANLAFKTVRDDDDINFTATVEMRELGNKKIKFRGIIVEGARDFCLQAFQQKRTIDDSLENNLEKEFSACDEALYSRISADYFPFQIKNNQVKNLESVSNFEYFFETLKSISNKNNGENEV</sequence>
<dbReference type="Proteomes" id="UP000887565">
    <property type="component" value="Unplaced"/>
</dbReference>
<reference evidence="2" key="1">
    <citation type="submission" date="2022-11" db="UniProtKB">
        <authorList>
            <consortium name="WormBaseParasite"/>
        </authorList>
    </citation>
    <scope>IDENTIFICATION</scope>
</reference>
<accession>A0A915KW88</accession>
<name>A0A915KW88_ROMCU</name>
<evidence type="ECO:0000313" key="1">
    <source>
        <dbReference type="Proteomes" id="UP000887565"/>
    </source>
</evidence>
<organism evidence="1 2">
    <name type="scientific">Romanomermis culicivorax</name>
    <name type="common">Nematode worm</name>
    <dbReference type="NCBI Taxonomy" id="13658"/>
    <lineage>
        <taxon>Eukaryota</taxon>
        <taxon>Metazoa</taxon>
        <taxon>Ecdysozoa</taxon>
        <taxon>Nematoda</taxon>
        <taxon>Enoplea</taxon>
        <taxon>Dorylaimia</taxon>
        <taxon>Mermithida</taxon>
        <taxon>Mermithoidea</taxon>
        <taxon>Mermithidae</taxon>
        <taxon>Romanomermis</taxon>
    </lineage>
</organism>